<feature type="domain" description="HAMP" evidence="8">
    <location>
        <begin position="393"/>
        <end position="446"/>
    </location>
</feature>
<keyword evidence="1" id="KW-0547">Nucleotide-binding</keyword>
<keyword evidence="3" id="KW-0805">Transcription regulation</keyword>
<feature type="region of interest" description="Disordered" evidence="6">
    <location>
        <begin position="746"/>
        <end position="809"/>
    </location>
</feature>
<name>A0A239B112_9BACT</name>
<dbReference type="InterPro" id="IPR003593">
    <property type="entry name" value="AAA+_ATPase"/>
</dbReference>
<evidence type="ECO:0000256" key="1">
    <source>
        <dbReference type="ARBA" id="ARBA00022741"/>
    </source>
</evidence>
<reference evidence="9 10" key="1">
    <citation type="submission" date="2017-06" db="EMBL/GenBank/DDBJ databases">
        <authorList>
            <person name="Kim H.J."/>
            <person name="Triplett B.A."/>
        </authorList>
    </citation>
    <scope>NUCLEOTIDE SEQUENCE [LARGE SCALE GENOMIC DNA]</scope>
    <source>
        <strain evidence="9 10">DSM 13116</strain>
    </source>
</reference>
<evidence type="ECO:0000256" key="2">
    <source>
        <dbReference type="ARBA" id="ARBA00022840"/>
    </source>
</evidence>
<evidence type="ECO:0000256" key="3">
    <source>
        <dbReference type="ARBA" id="ARBA00023015"/>
    </source>
</evidence>
<dbReference type="PANTHER" id="PTHR32071">
    <property type="entry name" value="TRANSCRIPTIONAL REGULATORY PROTEIN"/>
    <property type="match status" value="1"/>
</dbReference>
<gene>
    <name evidence="9" type="ORF">SAMN04488503_2344</name>
</gene>
<dbReference type="PROSITE" id="PS50885">
    <property type="entry name" value="HAMP"/>
    <property type="match status" value="1"/>
</dbReference>
<dbReference type="InterPro" id="IPR025943">
    <property type="entry name" value="Sigma_54_int_dom_ATP-bd_2"/>
</dbReference>
<dbReference type="Pfam" id="PF00672">
    <property type="entry name" value="HAMP"/>
    <property type="match status" value="1"/>
</dbReference>
<accession>A0A239B112</accession>
<dbReference type="SUPFAM" id="SSF52540">
    <property type="entry name" value="P-loop containing nucleoside triphosphate hydrolases"/>
    <property type="match status" value="1"/>
</dbReference>
<dbReference type="PROSITE" id="PS00676">
    <property type="entry name" value="SIGMA54_INTERACT_2"/>
    <property type="match status" value="1"/>
</dbReference>
<protein>
    <submittedName>
        <fullName evidence="9">HAMP domain-containing protein</fullName>
    </submittedName>
</protein>
<dbReference type="PROSITE" id="PS00688">
    <property type="entry name" value="SIGMA54_INTERACT_3"/>
    <property type="match status" value="1"/>
</dbReference>
<keyword evidence="5" id="KW-0804">Transcription</keyword>
<dbReference type="InterPro" id="IPR003660">
    <property type="entry name" value="HAMP_dom"/>
</dbReference>
<evidence type="ECO:0000256" key="4">
    <source>
        <dbReference type="ARBA" id="ARBA00023125"/>
    </source>
</evidence>
<evidence type="ECO:0000256" key="5">
    <source>
        <dbReference type="ARBA" id="ARBA00023163"/>
    </source>
</evidence>
<keyword evidence="10" id="KW-1185">Reference proteome</keyword>
<dbReference type="InterPro" id="IPR058031">
    <property type="entry name" value="AAA_lid_NorR"/>
</dbReference>
<dbReference type="Proteomes" id="UP000198324">
    <property type="component" value="Unassembled WGS sequence"/>
</dbReference>
<dbReference type="CDD" id="cd00009">
    <property type="entry name" value="AAA"/>
    <property type="match status" value="1"/>
</dbReference>
<dbReference type="GO" id="GO:0006355">
    <property type="term" value="P:regulation of DNA-templated transcription"/>
    <property type="evidence" value="ECO:0007669"/>
    <property type="project" value="InterPro"/>
</dbReference>
<dbReference type="InterPro" id="IPR025944">
    <property type="entry name" value="Sigma_54_int_dom_CS"/>
</dbReference>
<proteinExistence type="predicted"/>
<keyword evidence="4" id="KW-0238">DNA-binding</keyword>
<dbReference type="FunFam" id="3.40.50.300:FF:000006">
    <property type="entry name" value="DNA-binding transcriptional regulator NtrC"/>
    <property type="match status" value="1"/>
</dbReference>
<dbReference type="InterPro" id="IPR036388">
    <property type="entry name" value="WH-like_DNA-bd_sf"/>
</dbReference>
<dbReference type="SMART" id="SM00304">
    <property type="entry name" value="HAMP"/>
    <property type="match status" value="1"/>
</dbReference>
<evidence type="ECO:0000259" key="8">
    <source>
        <dbReference type="PROSITE" id="PS50885"/>
    </source>
</evidence>
<evidence type="ECO:0000313" key="9">
    <source>
        <dbReference type="EMBL" id="SNS01301.1"/>
    </source>
</evidence>
<organism evidence="9 10">
    <name type="scientific">Humidesulfovibrio mexicanus</name>
    <dbReference type="NCBI Taxonomy" id="147047"/>
    <lineage>
        <taxon>Bacteria</taxon>
        <taxon>Pseudomonadati</taxon>
        <taxon>Thermodesulfobacteriota</taxon>
        <taxon>Desulfovibrionia</taxon>
        <taxon>Desulfovibrionales</taxon>
        <taxon>Desulfovibrionaceae</taxon>
        <taxon>Humidesulfovibrio</taxon>
    </lineage>
</organism>
<evidence type="ECO:0000313" key="10">
    <source>
        <dbReference type="Proteomes" id="UP000198324"/>
    </source>
</evidence>
<dbReference type="SMART" id="SM00382">
    <property type="entry name" value="AAA"/>
    <property type="match status" value="1"/>
</dbReference>
<dbReference type="Pfam" id="PF25601">
    <property type="entry name" value="AAA_lid_14"/>
    <property type="match status" value="1"/>
</dbReference>
<dbReference type="EMBL" id="FZOC01000004">
    <property type="protein sequence ID" value="SNS01301.1"/>
    <property type="molecule type" value="Genomic_DNA"/>
</dbReference>
<dbReference type="GO" id="GO:0007165">
    <property type="term" value="P:signal transduction"/>
    <property type="evidence" value="ECO:0007669"/>
    <property type="project" value="InterPro"/>
</dbReference>
<dbReference type="Gene3D" id="3.40.50.300">
    <property type="entry name" value="P-loop containing nucleotide triphosphate hydrolases"/>
    <property type="match status" value="1"/>
</dbReference>
<feature type="compositionally biased region" description="Low complexity" evidence="6">
    <location>
        <begin position="780"/>
        <end position="796"/>
    </location>
</feature>
<sequence>MAWGSYRAKAESAASSRYFATWSVRRKLLCSLIPAVLLVLVVAGYVTNWFSSRYLNQALQRTAQVQNLAQAREMEQLLEFYRRAGLELVKEGPDRERLFAAFARWDVHHPNVVRELSFVAANASGSVVLVRTAPGVREVRPDQYNAVKGSPVTHAVRLRGREPGVVDLSRLSEVAYPPSAFLDQVGAQTFVLYRLTTPVHDARGEFLGQLVVGVDAHALRNILSVYNSAKSPLYAFSRTSETRFSYFFDDQGWILFQSENVEDIDRDLSAETARMGMMGDYGLPEFGKAFRPLPKHESYWRMVVNVQARKVGADELEASQETSSFLSPSHFVVYAPVLFNANPAKGPEIIGGVAYVDRSRLSDAAEFRHLDAMLVITLSGMGLVALVTIFISRVITKPMHQLAEAIRSMYDARTLRPIHLDKVDKETDLLARTINRMISSIQEKQELIRRRDEQIHQVQQREKVSFDNEAPASVGWRLVGDIPDLVGQSQPLVTLQSMIRKAAGADADVLVVGETGTGKELTAEGIHKFSARATMPFISINCGGLDENLLMDTLFGHVKGAFTEARTDRKGAFLAADGGTLFLDEIGTATDRVQKALLRALSVRRIRPLGSDQEVAFNVRVIAATNVDLMELVQRGEFRDDLYYRLKVISIQTPSLRQRKEDIPVLANHFIKELAAAGGRPELGLSRGALEKLMDHSWPGNVRELKNCITRAIAFAEGDVLYAEDLQFDDAAVSPATFFQEELDAARERPARQEPNGSGARGAVGAGGADDANETASGPDADGQAAHASPADAASAKGREPGIRDAASIAPFDGKRASVALRLARERGAFSRLEYQKAVGPDISQRTAQYDLQTLVKNGVLRKVGNGPATRYLSA</sequence>
<keyword evidence="2" id="KW-0067">ATP-binding</keyword>
<dbReference type="Pfam" id="PF00158">
    <property type="entry name" value="Sigma54_activat"/>
    <property type="match status" value="1"/>
</dbReference>
<dbReference type="InterPro" id="IPR002078">
    <property type="entry name" value="Sigma_54_int"/>
</dbReference>
<feature type="domain" description="Sigma-54 factor interaction" evidence="7">
    <location>
        <begin position="485"/>
        <end position="714"/>
    </location>
</feature>
<evidence type="ECO:0000256" key="6">
    <source>
        <dbReference type="SAM" id="MobiDB-lite"/>
    </source>
</evidence>
<dbReference type="PROSITE" id="PS50045">
    <property type="entry name" value="SIGMA54_INTERACT_4"/>
    <property type="match status" value="1"/>
</dbReference>
<evidence type="ECO:0000259" key="7">
    <source>
        <dbReference type="PROSITE" id="PS50045"/>
    </source>
</evidence>
<dbReference type="InterPro" id="IPR027417">
    <property type="entry name" value="P-loop_NTPase"/>
</dbReference>
<dbReference type="RefSeq" id="WP_179216999.1">
    <property type="nucleotide sequence ID" value="NZ_FZOC01000004.1"/>
</dbReference>
<dbReference type="Gene3D" id="1.10.10.10">
    <property type="entry name" value="Winged helix-like DNA-binding domain superfamily/Winged helix DNA-binding domain"/>
    <property type="match status" value="1"/>
</dbReference>
<dbReference type="GO" id="GO:0016020">
    <property type="term" value="C:membrane"/>
    <property type="evidence" value="ECO:0007669"/>
    <property type="project" value="InterPro"/>
</dbReference>
<dbReference type="GO" id="GO:0003677">
    <property type="term" value="F:DNA binding"/>
    <property type="evidence" value="ECO:0007669"/>
    <property type="project" value="UniProtKB-KW"/>
</dbReference>
<dbReference type="Gene3D" id="6.10.340.10">
    <property type="match status" value="1"/>
</dbReference>
<dbReference type="GO" id="GO:0005524">
    <property type="term" value="F:ATP binding"/>
    <property type="evidence" value="ECO:0007669"/>
    <property type="project" value="UniProtKB-KW"/>
</dbReference>
<feature type="compositionally biased region" description="Gly residues" evidence="6">
    <location>
        <begin position="759"/>
        <end position="768"/>
    </location>
</feature>
<dbReference type="AlphaFoldDB" id="A0A239B112"/>
<dbReference type="Gene3D" id="1.10.8.60">
    <property type="match status" value="1"/>
</dbReference>